<organism evidence="1 2">
    <name type="scientific">Dimargaris cristalligena</name>
    <dbReference type="NCBI Taxonomy" id="215637"/>
    <lineage>
        <taxon>Eukaryota</taxon>
        <taxon>Fungi</taxon>
        <taxon>Fungi incertae sedis</taxon>
        <taxon>Zoopagomycota</taxon>
        <taxon>Kickxellomycotina</taxon>
        <taxon>Dimargaritomycetes</taxon>
        <taxon>Dimargaritales</taxon>
        <taxon>Dimargaritaceae</taxon>
        <taxon>Dimargaris</taxon>
    </lineage>
</organism>
<dbReference type="Gene3D" id="3.10.10.10">
    <property type="entry name" value="HIV Type 1 Reverse Transcriptase, subunit A, domain 1"/>
    <property type="match status" value="1"/>
</dbReference>
<dbReference type="AlphaFoldDB" id="A0A4P9ZJ23"/>
<gene>
    <name evidence="1" type="ORF">BJ085DRAFT_5100</name>
</gene>
<keyword evidence="2" id="KW-1185">Reference proteome</keyword>
<dbReference type="Proteomes" id="UP000268162">
    <property type="component" value="Unassembled WGS sequence"/>
</dbReference>
<dbReference type="InterPro" id="IPR043502">
    <property type="entry name" value="DNA/RNA_pol_sf"/>
</dbReference>
<dbReference type="InterPro" id="IPR043128">
    <property type="entry name" value="Rev_trsase/Diguanyl_cyclase"/>
</dbReference>
<dbReference type="SUPFAM" id="SSF56672">
    <property type="entry name" value="DNA/RNA polymerases"/>
    <property type="match status" value="1"/>
</dbReference>
<reference evidence="2" key="1">
    <citation type="journal article" date="2018" name="Nat. Microbiol.">
        <title>Leveraging single-cell genomics to expand the fungal tree of life.</title>
        <authorList>
            <person name="Ahrendt S.R."/>
            <person name="Quandt C.A."/>
            <person name="Ciobanu D."/>
            <person name="Clum A."/>
            <person name="Salamov A."/>
            <person name="Andreopoulos B."/>
            <person name="Cheng J.F."/>
            <person name="Woyke T."/>
            <person name="Pelin A."/>
            <person name="Henrissat B."/>
            <person name="Reynolds N.K."/>
            <person name="Benny G.L."/>
            <person name="Smith M.E."/>
            <person name="James T.Y."/>
            <person name="Grigoriev I.V."/>
        </authorList>
    </citation>
    <scope>NUCLEOTIDE SEQUENCE [LARGE SCALE GENOMIC DNA]</scope>
    <source>
        <strain evidence="2">RSA 468</strain>
    </source>
</reference>
<evidence type="ECO:0008006" key="3">
    <source>
        <dbReference type="Google" id="ProtNLM"/>
    </source>
</evidence>
<feature type="non-terminal residue" evidence="1">
    <location>
        <position position="61"/>
    </location>
</feature>
<proteinExistence type="predicted"/>
<sequence length="61" mass="6953">DFSSLHRDIFAINTPIGLVQMTRLPMGWANSVSTFQRVLTSVLHWHMPDRLSLFVDNGVVK</sequence>
<dbReference type="EMBL" id="ML004175">
    <property type="protein sequence ID" value="RKP33226.1"/>
    <property type="molecule type" value="Genomic_DNA"/>
</dbReference>
<feature type="non-terminal residue" evidence="1">
    <location>
        <position position="1"/>
    </location>
</feature>
<dbReference type="Gene3D" id="3.30.70.270">
    <property type="match status" value="1"/>
</dbReference>
<name>A0A4P9ZJ23_9FUNG</name>
<accession>A0A4P9ZJ23</accession>
<evidence type="ECO:0000313" key="1">
    <source>
        <dbReference type="EMBL" id="RKP33226.1"/>
    </source>
</evidence>
<evidence type="ECO:0000313" key="2">
    <source>
        <dbReference type="Proteomes" id="UP000268162"/>
    </source>
</evidence>
<protein>
    <recommendedName>
        <fullName evidence="3">Reverse transcriptase domain-containing protein</fullName>
    </recommendedName>
</protein>
<dbReference type="STRING" id="215637.A0A4P9ZJ23"/>